<dbReference type="EMBL" id="CAJFCV020000003">
    <property type="protein sequence ID" value="CAG9106671.1"/>
    <property type="molecule type" value="Genomic_DNA"/>
</dbReference>
<keyword evidence="4" id="KW-0472">Membrane</keyword>
<dbReference type="PANTHER" id="PTHR12265:SF30">
    <property type="entry name" value="TRANSMEMBRANE PROTEIN 53"/>
    <property type="match status" value="1"/>
</dbReference>
<evidence type="ECO:0000256" key="6">
    <source>
        <dbReference type="ARBA" id="ARBA00034303"/>
    </source>
</evidence>
<keyword evidence="5" id="KW-0539">Nucleus</keyword>
<dbReference type="PANTHER" id="PTHR12265">
    <property type="entry name" value="TRANSMEMBRANE PROTEIN 53"/>
    <property type="match status" value="1"/>
</dbReference>
<evidence type="ECO:0000313" key="9">
    <source>
        <dbReference type="Proteomes" id="UP000095284"/>
    </source>
</evidence>
<sequence>MSKTICEDCSPVVFILGFLNSKEFHYATLKKFYEKYTNDVTVYVSKLYNQQFWPSGDKGDDFIERIYFPKIKEKPNAPVIFHMFSQNGGLQFYYLWHKLNEEEKKQIKGLIFDGSPGTFSWHPTYYINARFFMLPKEEKTSLNYWFYHVPTHIPRSILYSFLIFFGQYDQYSERMAEYDLPHNQLFIHSKIDRLVRPKLIKKFAEQQVQHGKSVEVKEFPDGIHCMHFLTNRKEYHAATERFLKRCIGEDVYNCHIGKAKL</sequence>
<reference evidence="8" key="2">
    <citation type="submission" date="2020-08" db="EMBL/GenBank/DDBJ databases">
        <authorList>
            <person name="Kikuchi T."/>
        </authorList>
    </citation>
    <scope>NUCLEOTIDE SEQUENCE</scope>
    <source>
        <strain evidence="7">Ka4C1</strain>
    </source>
</reference>
<reference evidence="11" key="1">
    <citation type="submission" date="2016-11" db="UniProtKB">
        <authorList>
            <consortium name="WormBaseParasite"/>
        </authorList>
    </citation>
    <scope>IDENTIFICATION</scope>
</reference>
<protein>
    <submittedName>
        <fullName evidence="7">(pine wood nematode) hypothetical protein</fullName>
    </submittedName>
</protein>
<comment type="subcellular location">
    <subcellularLocation>
        <location evidence="6">Nucleus outer membrane</location>
        <topology evidence="6">Single-pass membrane protein</topology>
    </subcellularLocation>
</comment>
<name>A0A1I7RZA7_BURXY</name>
<dbReference type="GO" id="GO:0005640">
    <property type="term" value="C:nuclear outer membrane"/>
    <property type="evidence" value="ECO:0007669"/>
    <property type="project" value="UniProtKB-SubCell"/>
</dbReference>
<evidence type="ECO:0000313" key="10">
    <source>
        <dbReference type="Proteomes" id="UP000659654"/>
    </source>
</evidence>
<keyword evidence="10" id="KW-1185">Reference proteome</keyword>
<dbReference type="Proteomes" id="UP000095284">
    <property type="component" value="Unplaced"/>
</dbReference>
<dbReference type="Pfam" id="PF05705">
    <property type="entry name" value="DUF829"/>
    <property type="match status" value="1"/>
</dbReference>
<gene>
    <name evidence="7" type="ORF">BXYJ_LOCUS6201</name>
</gene>
<evidence type="ECO:0000313" key="7">
    <source>
        <dbReference type="EMBL" id="CAD5220483.1"/>
    </source>
</evidence>
<evidence type="ECO:0000256" key="1">
    <source>
        <dbReference type="ARBA" id="ARBA00007387"/>
    </source>
</evidence>
<dbReference type="SUPFAM" id="SSF53474">
    <property type="entry name" value="alpha/beta-Hydrolases"/>
    <property type="match status" value="1"/>
</dbReference>
<keyword evidence="3" id="KW-1133">Transmembrane helix</keyword>
<proteinExistence type="inferred from homology"/>
<dbReference type="OrthoDB" id="77878at2759"/>
<keyword evidence="2" id="KW-0812">Transmembrane</keyword>
<evidence type="ECO:0000256" key="4">
    <source>
        <dbReference type="ARBA" id="ARBA00023136"/>
    </source>
</evidence>
<dbReference type="EMBL" id="CAJFDI010000003">
    <property type="protein sequence ID" value="CAD5220483.1"/>
    <property type="molecule type" value="Genomic_DNA"/>
</dbReference>
<organism evidence="9 11">
    <name type="scientific">Bursaphelenchus xylophilus</name>
    <name type="common">Pinewood nematode worm</name>
    <name type="synonym">Aphelenchoides xylophilus</name>
    <dbReference type="NCBI Taxonomy" id="6326"/>
    <lineage>
        <taxon>Eukaryota</taxon>
        <taxon>Metazoa</taxon>
        <taxon>Ecdysozoa</taxon>
        <taxon>Nematoda</taxon>
        <taxon>Chromadorea</taxon>
        <taxon>Rhabditida</taxon>
        <taxon>Tylenchina</taxon>
        <taxon>Tylenchomorpha</taxon>
        <taxon>Aphelenchoidea</taxon>
        <taxon>Aphelenchoididae</taxon>
        <taxon>Bursaphelenchus</taxon>
    </lineage>
</organism>
<dbReference type="Gene3D" id="3.40.50.1820">
    <property type="entry name" value="alpha/beta hydrolase"/>
    <property type="match status" value="1"/>
</dbReference>
<dbReference type="AlphaFoldDB" id="A0A1I7RZA7"/>
<dbReference type="WBParaSite" id="BXY_0607700.1">
    <property type="protein sequence ID" value="BXY_0607700.1"/>
    <property type="gene ID" value="BXY_0607700"/>
</dbReference>
<accession>A0A1I7RZA7</accession>
<evidence type="ECO:0000313" key="8">
    <source>
        <dbReference type="EMBL" id="CAG9106671.1"/>
    </source>
</evidence>
<evidence type="ECO:0000256" key="2">
    <source>
        <dbReference type="ARBA" id="ARBA00022692"/>
    </source>
</evidence>
<dbReference type="InterPro" id="IPR008547">
    <property type="entry name" value="DUF829_TMEM53"/>
</dbReference>
<comment type="similarity">
    <text evidence="1">Belongs to the TMEM53 family.</text>
</comment>
<dbReference type="eggNOG" id="KOG2521">
    <property type="taxonomic scope" value="Eukaryota"/>
</dbReference>
<dbReference type="InterPro" id="IPR029058">
    <property type="entry name" value="AB_hydrolase_fold"/>
</dbReference>
<evidence type="ECO:0000256" key="5">
    <source>
        <dbReference type="ARBA" id="ARBA00023242"/>
    </source>
</evidence>
<evidence type="ECO:0000313" key="11">
    <source>
        <dbReference type="WBParaSite" id="BXY_0607700.1"/>
    </source>
</evidence>
<evidence type="ECO:0000256" key="3">
    <source>
        <dbReference type="ARBA" id="ARBA00022989"/>
    </source>
</evidence>
<dbReference type="Proteomes" id="UP000659654">
    <property type="component" value="Unassembled WGS sequence"/>
</dbReference>
<dbReference type="Proteomes" id="UP000582659">
    <property type="component" value="Unassembled WGS sequence"/>
</dbReference>